<dbReference type="Proteomes" id="UP000007463">
    <property type="component" value="Chromosome"/>
</dbReference>
<evidence type="ECO:0000313" key="8">
    <source>
        <dbReference type="Proteomes" id="UP000007463"/>
    </source>
</evidence>
<dbReference type="KEGG" id="fte:Fluta_1883"/>
<evidence type="ECO:0000256" key="1">
    <source>
        <dbReference type="ARBA" id="ARBA00004651"/>
    </source>
</evidence>
<protein>
    <submittedName>
        <fullName evidence="7">Polysaccharide biosynthesis protein</fullName>
    </submittedName>
</protein>
<dbReference type="Pfam" id="PF01943">
    <property type="entry name" value="Polysacc_synt"/>
    <property type="match status" value="1"/>
</dbReference>
<dbReference type="AlphaFoldDB" id="F2IJ12"/>
<reference evidence="8" key="2">
    <citation type="submission" date="2011-02" db="EMBL/GenBank/DDBJ databases">
        <title>The complete genome of Fluviicola taffensis DSM 16823.</title>
        <authorList>
            <consortium name="US DOE Joint Genome Institute (JGI-PGF)"/>
            <person name="Lucas S."/>
            <person name="Copeland A."/>
            <person name="Lapidus A."/>
            <person name="Bruce D."/>
            <person name="Goodwin L."/>
            <person name="Pitluck S."/>
            <person name="Kyrpides N."/>
            <person name="Mavromatis K."/>
            <person name="Ivanova N."/>
            <person name="Mikhailova N."/>
            <person name="Pagani I."/>
            <person name="Chertkov O."/>
            <person name="Detter J.C."/>
            <person name="Han C."/>
            <person name="Tapia R."/>
            <person name="Land M."/>
            <person name="Hauser L."/>
            <person name="Markowitz V."/>
            <person name="Cheng J.-F."/>
            <person name="Hugenholtz P."/>
            <person name="Woyke T."/>
            <person name="Wu D."/>
            <person name="Tindall B."/>
            <person name="Pomrenke H.G."/>
            <person name="Brambilla E."/>
            <person name="Klenk H.-P."/>
            <person name="Eisen J.A."/>
        </authorList>
    </citation>
    <scope>NUCLEOTIDE SEQUENCE [LARGE SCALE GENOMIC DNA]</scope>
    <source>
        <strain evidence="8">DSM 16823 / RW262 / RW262</strain>
    </source>
</reference>
<comment type="subcellular location">
    <subcellularLocation>
        <location evidence="1">Cell membrane</location>
        <topology evidence="1">Multi-pass membrane protein</topology>
    </subcellularLocation>
</comment>
<dbReference type="InterPro" id="IPR002797">
    <property type="entry name" value="Polysacc_synth"/>
</dbReference>
<dbReference type="HOGENOM" id="CLU_563698_0_0_10"/>
<keyword evidence="8" id="KW-1185">Reference proteome</keyword>
<keyword evidence="2" id="KW-1003">Cell membrane</keyword>
<feature type="transmembrane region" description="Helical" evidence="6">
    <location>
        <begin position="390"/>
        <end position="408"/>
    </location>
</feature>
<gene>
    <name evidence="7" type="ordered locus">Fluta_1883</name>
</gene>
<feature type="transmembrane region" description="Helical" evidence="6">
    <location>
        <begin position="333"/>
        <end position="353"/>
    </location>
</feature>
<dbReference type="eggNOG" id="COG2244">
    <property type="taxonomic scope" value="Bacteria"/>
</dbReference>
<evidence type="ECO:0000313" key="7">
    <source>
        <dbReference type="EMBL" id="AEA43870.1"/>
    </source>
</evidence>
<accession>F2IJ12</accession>
<dbReference type="InterPro" id="IPR050833">
    <property type="entry name" value="Poly_Biosynth_Transport"/>
</dbReference>
<dbReference type="GO" id="GO:0005886">
    <property type="term" value="C:plasma membrane"/>
    <property type="evidence" value="ECO:0007669"/>
    <property type="project" value="UniProtKB-SubCell"/>
</dbReference>
<dbReference type="PANTHER" id="PTHR30250:SF11">
    <property type="entry name" value="O-ANTIGEN TRANSPORTER-RELATED"/>
    <property type="match status" value="1"/>
</dbReference>
<evidence type="ECO:0000256" key="3">
    <source>
        <dbReference type="ARBA" id="ARBA00022692"/>
    </source>
</evidence>
<feature type="transmembrane region" description="Helical" evidence="6">
    <location>
        <begin position="290"/>
        <end position="313"/>
    </location>
</feature>
<keyword evidence="4 6" id="KW-1133">Transmembrane helix</keyword>
<name>F2IJ12_FLUTR</name>
<dbReference type="RefSeq" id="WP_013686640.1">
    <property type="nucleotide sequence ID" value="NC_015321.1"/>
</dbReference>
<feature type="transmembrane region" description="Helical" evidence="6">
    <location>
        <begin position="173"/>
        <end position="198"/>
    </location>
</feature>
<keyword evidence="5 6" id="KW-0472">Membrane</keyword>
<feature type="transmembrane region" description="Helical" evidence="6">
    <location>
        <begin position="219"/>
        <end position="239"/>
    </location>
</feature>
<evidence type="ECO:0000256" key="2">
    <source>
        <dbReference type="ARBA" id="ARBA00022475"/>
    </source>
</evidence>
<evidence type="ECO:0000256" key="5">
    <source>
        <dbReference type="ARBA" id="ARBA00023136"/>
    </source>
</evidence>
<evidence type="ECO:0000256" key="4">
    <source>
        <dbReference type="ARBA" id="ARBA00022989"/>
    </source>
</evidence>
<feature type="transmembrane region" description="Helical" evidence="6">
    <location>
        <begin position="259"/>
        <end position="278"/>
    </location>
</feature>
<reference evidence="7 8" key="1">
    <citation type="journal article" date="2011" name="Stand. Genomic Sci.">
        <title>Complete genome sequence of the gliding freshwater bacterium Fluviicola taffensis type strain (RW262).</title>
        <authorList>
            <person name="Woyke T."/>
            <person name="Chertkov O."/>
            <person name="Lapidus A."/>
            <person name="Nolan M."/>
            <person name="Lucas S."/>
            <person name="Del Rio T.G."/>
            <person name="Tice H."/>
            <person name="Cheng J.F."/>
            <person name="Tapia R."/>
            <person name="Han C."/>
            <person name="Goodwin L."/>
            <person name="Pitluck S."/>
            <person name="Liolios K."/>
            <person name="Pagani I."/>
            <person name="Ivanova N."/>
            <person name="Huntemann M."/>
            <person name="Mavromatis K."/>
            <person name="Mikhailova N."/>
            <person name="Pati A."/>
            <person name="Chen A."/>
            <person name="Palaniappan K."/>
            <person name="Land M."/>
            <person name="Hauser L."/>
            <person name="Brambilla E.M."/>
            <person name="Rohde M."/>
            <person name="Mwirichia R."/>
            <person name="Sikorski J."/>
            <person name="Tindall B.J."/>
            <person name="Goker M."/>
            <person name="Bristow J."/>
            <person name="Eisen J.A."/>
            <person name="Markowitz V."/>
            <person name="Hugenholtz P."/>
            <person name="Klenk H.P."/>
            <person name="Kyrpides N.C."/>
        </authorList>
    </citation>
    <scope>NUCLEOTIDE SEQUENCE [LARGE SCALE GENOMIC DNA]</scope>
    <source>
        <strain evidence="8">DSM 16823 / RW262 / RW262</strain>
    </source>
</reference>
<feature type="transmembrane region" description="Helical" evidence="6">
    <location>
        <begin position="84"/>
        <end position="105"/>
    </location>
</feature>
<proteinExistence type="predicted"/>
<feature type="transmembrane region" description="Helical" evidence="6">
    <location>
        <begin position="420"/>
        <end position="439"/>
    </location>
</feature>
<sequence length="480" mass="54720">MQKLFLKGLGITLLLNLLVKPATIFLVDIKMQNELGSATYGIFQTMLSFTFLFSMFLDMGITNFMTRMIAQHPHMIYKYSNRLFTFRLILVVIYVLWTVSLFFILQFPMQWFWVLSALIAHQISIITVNYVRAYTGGLLKFSLDAALSVAERSVYFIFGGILMYTTFIEPINLGWFVTAFVGSSAISLVIATFIYLKIVAFPKFHWDTDFFKAIFRQSYPYAILVILMMLTARLDAVFIEKLHPDGTNQVSYYTQSFRLLDACWMFAVLFGSILLPVFSRLLKENGSTTGIMTTALNILFSGGLLMVVFTIGIKETMFDMLYEDANAYSYYTWVFHSIAFIPMCFTVVFGTLLTANGSLRILNQIALLSLIVVCILNLVLVPFFGAIGAAIAFLVAQSILGVLQYFVVRYRMKHLLAKNTWLKLFILSLCLIAFMFAEIVFQWSILYYIVGLGLLWVVLVFGLKIIDLVQILSLLSKKEN</sequence>
<feature type="transmembrane region" description="Helical" evidence="6">
    <location>
        <begin position="143"/>
        <end position="167"/>
    </location>
</feature>
<feature type="transmembrane region" description="Helical" evidence="6">
    <location>
        <begin position="445"/>
        <end position="466"/>
    </location>
</feature>
<keyword evidence="3 6" id="KW-0812">Transmembrane</keyword>
<feature type="transmembrane region" description="Helical" evidence="6">
    <location>
        <begin position="42"/>
        <end position="64"/>
    </location>
</feature>
<feature type="transmembrane region" description="Helical" evidence="6">
    <location>
        <begin position="365"/>
        <end position="384"/>
    </location>
</feature>
<dbReference type="OrthoDB" id="925916at2"/>
<dbReference type="STRING" id="755732.Fluta_1883"/>
<dbReference type="EMBL" id="CP002542">
    <property type="protein sequence ID" value="AEA43870.1"/>
    <property type="molecule type" value="Genomic_DNA"/>
</dbReference>
<feature type="transmembrane region" description="Helical" evidence="6">
    <location>
        <begin position="111"/>
        <end position="131"/>
    </location>
</feature>
<organism evidence="7 8">
    <name type="scientific">Fluviicola taffensis (strain DSM 16823 / NCIMB 13979 / RW262)</name>
    <dbReference type="NCBI Taxonomy" id="755732"/>
    <lineage>
        <taxon>Bacteria</taxon>
        <taxon>Pseudomonadati</taxon>
        <taxon>Bacteroidota</taxon>
        <taxon>Flavobacteriia</taxon>
        <taxon>Flavobacteriales</taxon>
        <taxon>Crocinitomicaceae</taxon>
        <taxon>Fluviicola</taxon>
    </lineage>
</organism>
<dbReference type="PANTHER" id="PTHR30250">
    <property type="entry name" value="PST FAMILY PREDICTED COLANIC ACID TRANSPORTER"/>
    <property type="match status" value="1"/>
</dbReference>
<evidence type="ECO:0000256" key="6">
    <source>
        <dbReference type="SAM" id="Phobius"/>
    </source>
</evidence>